<dbReference type="Proteomes" id="UP000694562">
    <property type="component" value="Unplaced"/>
</dbReference>
<dbReference type="GO" id="GO:0031122">
    <property type="term" value="P:cytoplasmic microtubule organization"/>
    <property type="evidence" value="ECO:0007669"/>
    <property type="project" value="InterPro"/>
</dbReference>
<dbReference type="Ensembl" id="ENSFTIT00000015394.1">
    <property type="protein sequence ID" value="ENSFTIP00000014772.1"/>
    <property type="gene ID" value="ENSFTIG00000009815.1"/>
</dbReference>
<evidence type="ECO:0000256" key="2">
    <source>
        <dbReference type="SAM" id="MobiDB-lite"/>
    </source>
</evidence>
<name>A0A8C4XQQ6_FALTI</name>
<keyword evidence="3" id="KW-0812">Transmembrane</keyword>
<keyword evidence="1" id="KW-0175">Coiled coil</keyword>
<feature type="region of interest" description="Disordered" evidence="2">
    <location>
        <begin position="1"/>
        <end position="28"/>
    </location>
</feature>
<organism evidence="4 5">
    <name type="scientific">Falco tinnunculus</name>
    <name type="common">Common kestrel</name>
    <dbReference type="NCBI Taxonomy" id="100819"/>
    <lineage>
        <taxon>Eukaryota</taxon>
        <taxon>Metazoa</taxon>
        <taxon>Chordata</taxon>
        <taxon>Craniata</taxon>
        <taxon>Vertebrata</taxon>
        <taxon>Euteleostomi</taxon>
        <taxon>Archelosauria</taxon>
        <taxon>Archosauria</taxon>
        <taxon>Dinosauria</taxon>
        <taxon>Saurischia</taxon>
        <taxon>Theropoda</taxon>
        <taxon>Coelurosauria</taxon>
        <taxon>Aves</taxon>
        <taxon>Neognathae</taxon>
        <taxon>Neoaves</taxon>
        <taxon>Telluraves</taxon>
        <taxon>Australaves</taxon>
        <taxon>Falconiformes</taxon>
        <taxon>Falconidae</taxon>
        <taxon>Falco</taxon>
    </lineage>
</organism>
<reference evidence="4" key="1">
    <citation type="submission" date="2025-08" db="UniProtKB">
        <authorList>
            <consortium name="Ensembl"/>
        </authorList>
    </citation>
    <scope>IDENTIFICATION</scope>
</reference>
<dbReference type="GO" id="GO:0005813">
    <property type="term" value="C:centrosome"/>
    <property type="evidence" value="ECO:0007669"/>
    <property type="project" value="InterPro"/>
</dbReference>
<protein>
    <submittedName>
        <fullName evidence="4">Centrosomal protein 126</fullName>
    </submittedName>
</protein>
<keyword evidence="3" id="KW-1133">Transmembrane helix</keyword>
<dbReference type="GO" id="GO:1905515">
    <property type="term" value="P:non-motile cilium assembly"/>
    <property type="evidence" value="ECO:0007669"/>
    <property type="project" value="InterPro"/>
</dbReference>
<dbReference type="GO" id="GO:0097546">
    <property type="term" value="C:ciliary base"/>
    <property type="evidence" value="ECO:0007669"/>
    <property type="project" value="InterPro"/>
</dbReference>
<keyword evidence="3" id="KW-0472">Membrane</keyword>
<dbReference type="PANTHER" id="PTHR31191:SF4">
    <property type="entry name" value="CENTROSOMAL PROTEIN OF 126 KDA"/>
    <property type="match status" value="1"/>
</dbReference>
<evidence type="ECO:0000256" key="3">
    <source>
        <dbReference type="SAM" id="Phobius"/>
    </source>
</evidence>
<dbReference type="GO" id="GO:0030496">
    <property type="term" value="C:midbody"/>
    <property type="evidence" value="ECO:0007669"/>
    <property type="project" value="TreeGrafter"/>
</dbReference>
<evidence type="ECO:0000313" key="4">
    <source>
        <dbReference type="Ensembl" id="ENSFTIP00000014772.1"/>
    </source>
</evidence>
<dbReference type="PANTHER" id="PTHR31191">
    <property type="entry name" value="CENTROSOMAL PROTEIN CEP126"/>
    <property type="match status" value="1"/>
</dbReference>
<dbReference type="InterPro" id="IPR028257">
    <property type="entry name" value="CEP126"/>
</dbReference>
<dbReference type="Pfam" id="PF15352">
    <property type="entry name" value="K1377"/>
    <property type="match status" value="1"/>
</dbReference>
<sequence>MQRIFPGARPAVGGRAASGVAAPQGQGPDGALTCHFEWDLKEEHRALKENQKICQSKAQKYLIETNRRIRAFEEKQKQEEEKTQRFREQVLQQRKNKLQKVTDKFQRAHLPFSQHKQMGLKVKSDTYDKIGKREKKNPQHFFSYKLLCELCHYIMVTVSTLPAWDIVASWIFSTFFTAVCLLLTVLCFHSWV</sequence>
<feature type="coiled-coil region" evidence="1">
    <location>
        <begin position="62"/>
        <end position="89"/>
    </location>
</feature>
<evidence type="ECO:0000256" key="1">
    <source>
        <dbReference type="SAM" id="Coils"/>
    </source>
</evidence>
<dbReference type="AlphaFoldDB" id="A0A8C4XQQ6"/>
<keyword evidence="5" id="KW-1185">Reference proteome</keyword>
<proteinExistence type="predicted"/>
<dbReference type="GO" id="GO:0007052">
    <property type="term" value="P:mitotic spindle organization"/>
    <property type="evidence" value="ECO:0007669"/>
    <property type="project" value="InterPro"/>
</dbReference>
<feature type="transmembrane region" description="Helical" evidence="3">
    <location>
        <begin position="142"/>
        <end position="164"/>
    </location>
</feature>
<feature type="transmembrane region" description="Helical" evidence="3">
    <location>
        <begin position="170"/>
        <end position="191"/>
    </location>
</feature>
<reference evidence="4" key="2">
    <citation type="submission" date="2025-09" db="UniProtKB">
        <authorList>
            <consortium name="Ensembl"/>
        </authorList>
    </citation>
    <scope>IDENTIFICATION</scope>
</reference>
<feature type="compositionally biased region" description="Low complexity" evidence="2">
    <location>
        <begin position="1"/>
        <end position="23"/>
    </location>
</feature>
<accession>A0A8C4XQQ6</accession>
<evidence type="ECO:0000313" key="5">
    <source>
        <dbReference type="Proteomes" id="UP000694562"/>
    </source>
</evidence>